<feature type="transmembrane region" description="Helical" evidence="7">
    <location>
        <begin position="159"/>
        <end position="177"/>
    </location>
</feature>
<dbReference type="SUPFAM" id="SSF90123">
    <property type="entry name" value="ABC transporter transmembrane region"/>
    <property type="match status" value="1"/>
</dbReference>
<dbReference type="GO" id="GO:0140359">
    <property type="term" value="F:ABC-type transporter activity"/>
    <property type="evidence" value="ECO:0007669"/>
    <property type="project" value="InterPro"/>
</dbReference>
<dbReference type="SMART" id="SM00382">
    <property type="entry name" value="AAA"/>
    <property type="match status" value="1"/>
</dbReference>
<dbReference type="InterPro" id="IPR011527">
    <property type="entry name" value="ABC1_TM_dom"/>
</dbReference>
<feature type="domain" description="ABC transporter" evidence="8">
    <location>
        <begin position="336"/>
        <end position="572"/>
    </location>
</feature>
<feature type="transmembrane region" description="Helical" evidence="7">
    <location>
        <begin position="57"/>
        <end position="78"/>
    </location>
</feature>
<dbReference type="CDD" id="cd07346">
    <property type="entry name" value="ABC_6TM_exporters"/>
    <property type="match status" value="1"/>
</dbReference>
<organism evidence="10 11">
    <name type="scientific">Pseudoalteromonas luteoviolacea H33</name>
    <dbReference type="NCBI Taxonomy" id="1365251"/>
    <lineage>
        <taxon>Bacteria</taxon>
        <taxon>Pseudomonadati</taxon>
        <taxon>Pseudomonadota</taxon>
        <taxon>Gammaproteobacteria</taxon>
        <taxon>Alteromonadales</taxon>
        <taxon>Pseudoalteromonadaceae</taxon>
        <taxon>Pseudoalteromonas</taxon>
    </lineage>
</organism>
<dbReference type="PATRIC" id="fig|1365251.3.peg.5259"/>
<comment type="caution">
    <text evidence="10">The sequence shown here is derived from an EMBL/GenBank/DDBJ whole genome shotgun (WGS) entry which is preliminary data.</text>
</comment>
<dbReference type="EMBL" id="AUXZ01000141">
    <property type="protein sequence ID" value="KZN44486.1"/>
    <property type="molecule type" value="Genomic_DNA"/>
</dbReference>
<dbReference type="Pfam" id="PF00664">
    <property type="entry name" value="ABC_membrane"/>
    <property type="match status" value="1"/>
</dbReference>
<dbReference type="CDD" id="cd03228">
    <property type="entry name" value="ABCC_MRP_Like"/>
    <property type="match status" value="1"/>
</dbReference>
<dbReference type="GO" id="GO:0016887">
    <property type="term" value="F:ATP hydrolysis activity"/>
    <property type="evidence" value="ECO:0007669"/>
    <property type="project" value="InterPro"/>
</dbReference>
<name>A0A166ZN54_9GAMM</name>
<keyword evidence="5 7" id="KW-1133">Transmembrane helix</keyword>
<dbReference type="InterPro" id="IPR039421">
    <property type="entry name" value="Type_1_exporter"/>
</dbReference>
<dbReference type="InterPro" id="IPR017871">
    <property type="entry name" value="ABC_transporter-like_CS"/>
</dbReference>
<feature type="transmembrane region" description="Helical" evidence="7">
    <location>
        <begin position="21"/>
        <end position="45"/>
    </location>
</feature>
<evidence type="ECO:0000313" key="11">
    <source>
        <dbReference type="Proteomes" id="UP000076503"/>
    </source>
</evidence>
<keyword evidence="2 7" id="KW-0812">Transmembrane</keyword>
<evidence type="ECO:0000259" key="9">
    <source>
        <dbReference type="PROSITE" id="PS50929"/>
    </source>
</evidence>
<evidence type="ECO:0000256" key="3">
    <source>
        <dbReference type="ARBA" id="ARBA00022741"/>
    </source>
</evidence>
<evidence type="ECO:0000259" key="8">
    <source>
        <dbReference type="PROSITE" id="PS50893"/>
    </source>
</evidence>
<proteinExistence type="predicted"/>
<dbReference type="InterPro" id="IPR003439">
    <property type="entry name" value="ABC_transporter-like_ATP-bd"/>
</dbReference>
<evidence type="ECO:0008006" key="12">
    <source>
        <dbReference type="Google" id="ProtNLM"/>
    </source>
</evidence>
<dbReference type="Pfam" id="PF00005">
    <property type="entry name" value="ABC_tran"/>
    <property type="match status" value="1"/>
</dbReference>
<dbReference type="PROSITE" id="PS50893">
    <property type="entry name" value="ABC_TRANSPORTER_2"/>
    <property type="match status" value="1"/>
</dbReference>
<evidence type="ECO:0000256" key="2">
    <source>
        <dbReference type="ARBA" id="ARBA00022692"/>
    </source>
</evidence>
<evidence type="ECO:0000313" key="10">
    <source>
        <dbReference type="EMBL" id="KZN44486.1"/>
    </source>
</evidence>
<keyword evidence="4" id="KW-0067">ATP-binding</keyword>
<evidence type="ECO:0000256" key="7">
    <source>
        <dbReference type="SAM" id="Phobius"/>
    </source>
</evidence>
<protein>
    <recommendedName>
        <fullName evidence="12">ABC transporter ATP-binding protein</fullName>
    </recommendedName>
</protein>
<gene>
    <name evidence="10" type="ORF">N476_05680</name>
</gene>
<dbReference type="Proteomes" id="UP000076503">
    <property type="component" value="Unassembled WGS sequence"/>
</dbReference>
<dbReference type="GO" id="GO:0005886">
    <property type="term" value="C:plasma membrane"/>
    <property type="evidence" value="ECO:0007669"/>
    <property type="project" value="UniProtKB-SubCell"/>
</dbReference>
<feature type="domain" description="ABC transmembrane type-1" evidence="9">
    <location>
        <begin position="22"/>
        <end position="304"/>
    </location>
</feature>
<evidence type="ECO:0000256" key="1">
    <source>
        <dbReference type="ARBA" id="ARBA00004651"/>
    </source>
</evidence>
<dbReference type="InterPro" id="IPR036640">
    <property type="entry name" value="ABC1_TM_sf"/>
</dbReference>
<sequence>MLFNVEGVVYQTLKSLCAKRYWAITCIVMLNVLVVCSSFGIAYTVELLFKQEVTATTLNQFVAIILLLLLTFVASNALRQKLVFDVKEMMSTKLMSFAIGRLMYKQQQLFDQTAPSKLYSNVDYDIKAINVYVHFVLSILIQASATLLCGFIYLLVTNVYMTLVSIVAVPVVILMIFRISQKVSQANSHKRDMVSMLNAAIIESLSGIQSIKVHKMEGLLSTQIESKASDVYRATKRLHSLESIVSGLIIFGGFSSVILVLWIGGHNVISGTMASGELVAFVMVLLLMSYSFASISDINTVTAKAKSAINNLETLLQCDYELHAINTKSAEDIKHISLCDLSFSYQNNKEKALNGINYTFQRNHIYSIVGRSGSGKSTLIKLISGLYYNYQGKILLSDAEAKSQQGSPHKHVALIEQDPFFFNGTIWQNITLVDNDKKIDELRLNRALALSQFDRVIKNNQITIDSNISTNANNLSGGEKQRLAIARALYSDCGILILDEATNSLDKATESILHQHLREIARNKIVLVITHNLNSINLSDQVLVIEKGKIAAAQPPNQIITNEHFIKISEQTKSLQKEC</sequence>
<dbReference type="InterPro" id="IPR003593">
    <property type="entry name" value="AAA+_ATPase"/>
</dbReference>
<dbReference type="GO" id="GO:0005524">
    <property type="term" value="F:ATP binding"/>
    <property type="evidence" value="ECO:0007669"/>
    <property type="project" value="UniProtKB-KW"/>
</dbReference>
<dbReference type="RefSeq" id="WP_063364334.1">
    <property type="nucleotide sequence ID" value="NZ_AUXZ01000141.1"/>
</dbReference>
<dbReference type="OrthoDB" id="9802264at2"/>
<dbReference type="AlphaFoldDB" id="A0A166ZN54"/>
<keyword evidence="3" id="KW-0547">Nucleotide-binding</keyword>
<feature type="transmembrane region" description="Helical" evidence="7">
    <location>
        <begin position="131"/>
        <end position="153"/>
    </location>
</feature>
<feature type="transmembrane region" description="Helical" evidence="7">
    <location>
        <begin position="269"/>
        <end position="288"/>
    </location>
</feature>
<keyword evidence="6 7" id="KW-0472">Membrane</keyword>
<dbReference type="Gene3D" id="3.40.50.300">
    <property type="entry name" value="P-loop containing nucleotide triphosphate hydrolases"/>
    <property type="match status" value="1"/>
</dbReference>
<dbReference type="PROSITE" id="PS50929">
    <property type="entry name" value="ABC_TM1F"/>
    <property type="match status" value="1"/>
</dbReference>
<dbReference type="PANTHER" id="PTHR24221:SF654">
    <property type="entry name" value="ATP-BINDING CASSETTE SUB-FAMILY B MEMBER 6"/>
    <property type="match status" value="1"/>
</dbReference>
<dbReference type="PANTHER" id="PTHR24221">
    <property type="entry name" value="ATP-BINDING CASSETTE SUB-FAMILY B"/>
    <property type="match status" value="1"/>
</dbReference>
<dbReference type="Gene3D" id="1.20.1560.10">
    <property type="entry name" value="ABC transporter type 1, transmembrane domain"/>
    <property type="match status" value="1"/>
</dbReference>
<reference evidence="10 11" key="1">
    <citation type="submission" date="2013-07" db="EMBL/GenBank/DDBJ databases">
        <title>Comparative Genomic and Metabolomic Analysis of Twelve Strains of Pseudoalteromonas luteoviolacea.</title>
        <authorList>
            <person name="Vynne N.G."/>
            <person name="Mansson M."/>
            <person name="Gram L."/>
        </authorList>
    </citation>
    <scope>NUCLEOTIDE SEQUENCE [LARGE SCALE GENOMIC DNA]</scope>
    <source>
        <strain evidence="10 11">H33</strain>
    </source>
</reference>
<dbReference type="SUPFAM" id="SSF52540">
    <property type="entry name" value="P-loop containing nucleoside triphosphate hydrolases"/>
    <property type="match status" value="1"/>
</dbReference>
<accession>A0A166ZN54</accession>
<feature type="transmembrane region" description="Helical" evidence="7">
    <location>
        <begin position="243"/>
        <end position="263"/>
    </location>
</feature>
<evidence type="ECO:0000256" key="6">
    <source>
        <dbReference type="ARBA" id="ARBA00023136"/>
    </source>
</evidence>
<evidence type="ECO:0000256" key="4">
    <source>
        <dbReference type="ARBA" id="ARBA00022840"/>
    </source>
</evidence>
<evidence type="ECO:0000256" key="5">
    <source>
        <dbReference type="ARBA" id="ARBA00022989"/>
    </source>
</evidence>
<dbReference type="InterPro" id="IPR027417">
    <property type="entry name" value="P-loop_NTPase"/>
</dbReference>
<comment type="subcellular location">
    <subcellularLocation>
        <location evidence="1">Cell membrane</location>
        <topology evidence="1">Multi-pass membrane protein</topology>
    </subcellularLocation>
</comment>
<dbReference type="PROSITE" id="PS00211">
    <property type="entry name" value="ABC_TRANSPORTER_1"/>
    <property type="match status" value="1"/>
</dbReference>